<dbReference type="RefSeq" id="WP_048115475.1">
    <property type="nucleotide sequence ID" value="NZ_CP011070.1"/>
</dbReference>
<accession>A0A0D5C1P0</accession>
<name>A0A0D5C1P0_9ARCH</name>
<feature type="transmembrane region" description="Helical" evidence="1">
    <location>
        <begin position="68"/>
        <end position="86"/>
    </location>
</feature>
<dbReference type="EMBL" id="CP011070">
    <property type="protein sequence ID" value="AJW70250.1"/>
    <property type="molecule type" value="Genomic_DNA"/>
</dbReference>
<evidence type="ECO:0000313" key="3">
    <source>
        <dbReference type="Proteomes" id="UP000032408"/>
    </source>
</evidence>
<proteinExistence type="predicted"/>
<gene>
    <name evidence="2" type="ORF">NADRNF5_0554</name>
</gene>
<keyword evidence="1" id="KW-1133">Transmembrane helix</keyword>
<reference evidence="3" key="1">
    <citation type="submission" date="2015-03" db="EMBL/GenBank/DDBJ databases">
        <title>Characterization of two novel Thaumarchaeota isolated from the Northern Adriatic Sea.</title>
        <authorList>
            <person name="Bayer B."/>
            <person name="Vojvoda J."/>
            <person name="Offre P."/>
            <person name="Srivastava A."/>
            <person name="Elisabeth N."/>
            <person name="Garcia J.A.L."/>
            <person name="Schleper C."/>
            <person name="Herndl G.J."/>
        </authorList>
    </citation>
    <scope>NUCLEOTIDE SEQUENCE [LARGE SCALE GENOMIC DNA]</scope>
    <source>
        <strain evidence="3">NF5</strain>
    </source>
</reference>
<feature type="transmembrane region" description="Helical" evidence="1">
    <location>
        <begin position="34"/>
        <end position="56"/>
    </location>
</feature>
<dbReference type="AlphaFoldDB" id="A0A0D5C1P0"/>
<dbReference type="STRING" id="1580092.NADRNF5_0554"/>
<organism evidence="2 3">
    <name type="scientific">Nitrosopumilus adriaticus</name>
    <dbReference type="NCBI Taxonomy" id="1580092"/>
    <lineage>
        <taxon>Archaea</taxon>
        <taxon>Nitrososphaerota</taxon>
        <taxon>Nitrososphaeria</taxon>
        <taxon>Nitrosopumilales</taxon>
        <taxon>Nitrosopumilaceae</taxon>
        <taxon>Nitrosopumilus</taxon>
    </lineage>
</organism>
<dbReference type="OrthoDB" id="3055at2157"/>
<keyword evidence="3" id="KW-1185">Reference proteome</keyword>
<keyword evidence="1" id="KW-0812">Transmembrane</keyword>
<evidence type="ECO:0000256" key="1">
    <source>
        <dbReference type="SAM" id="Phobius"/>
    </source>
</evidence>
<reference evidence="2 3" key="2">
    <citation type="journal article" date="2016" name="ISME J.">
        <title>Physiological and genomic characterization of two novel marine thaumarchaeal strains indicates niche differentiation.</title>
        <authorList>
            <person name="Bayer B."/>
            <person name="Vojvoda J."/>
            <person name="Offre P."/>
            <person name="Alves R.J."/>
            <person name="Elisabeth N.H."/>
            <person name="Garcia J.A."/>
            <person name="Volland J.M."/>
            <person name="Srivastava A."/>
            <person name="Schleper C."/>
            <person name="Herndl G.J."/>
        </authorList>
    </citation>
    <scope>NUCLEOTIDE SEQUENCE [LARGE SCALE GENOMIC DNA]</scope>
    <source>
        <strain evidence="2 3">NF5</strain>
    </source>
</reference>
<feature type="transmembrane region" description="Helical" evidence="1">
    <location>
        <begin position="98"/>
        <end position="116"/>
    </location>
</feature>
<protein>
    <submittedName>
        <fullName evidence="2">Uncharacterized protein</fullName>
    </submittedName>
</protein>
<evidence type="ECO:0000313" key="2">
    <source>
        <dbReference type="EMBL" id="AJW70250.1"/>
    </source>
</evidence>
<dbReference type="HOGENOM" id="CLU_2010010_0_0_2"/>
<dbReference type="KEGG" id="nin:NADRNF5_0554"/>
<keyword evidence="1" id="KW-0472">Membrane</keyword>
<dbReference type="Proteomes" id="UP000032408">
    <property type="component" value="Chromosome"/>
</dbReference>
<sequence length="123" mass="13845">MFESYLSVISNIFLQLDYLNPFDDPADIVTQDDIIAGSVTVAIAGLSIFLTIMAVSAYRKTGVSQLKYIALAFSLFTIYLTTEAIQELFTFDDDSFDLFLSVIMLGILICFFFGIMRKKKNHV</sequence>
<dbReference type="GeneID" id="24819795"/>